<accession>A0A336LYW7</accession>
<dbReference type="EMBL" id="UFQT01000217">
    <property type="protein sequence ID" value="SSX21853.1"/>
    <property type="molecule type" value="Genomic_DNA"/>
</dbReference>
<keyword evidence="1" id="KW-0812">Transmembrane</keyword>
<proteinExistence type="predicted"/>
<keyword evidence="1" id="KW-1133">Transmembrane helix</keyword>
<protein>
    <submittedName>
        <fullName evidence="2">CSON005534 protein</fullName>
    </submittedName>
</protein>
<feature type="transmembrane region" description="Helical" evidence="1">
    <location>
        <begin position="762"/>
        <end position="780"/>
    </location>
</feature>
<keyword evidence="1" id="KW-0472">Membrane</keyword>
<gene>
    <name evidence="2" type="primary">CSON005534</name>
</gene>
<sequence length="866" mass="101392">MEDEFNLKNSMIFCIEFQQFWIKFVKSLNADQKPCNQNDKNQNLMMMLQWVVSSLKTGLICVKSSSYDIEINPEWERPDAWSRHRSQKVKELKENISEDYEIATERQIFDQDVDQLVEKLEIAEMYYKRLAKLLFNVKRFKEIDSGFHIRTIQIKIEKDRLDLINALIEDKNSDKISELDEHILTIIRQSEPGIIHMMKEEILGSFENLYYEVTSFCTKMMTNKTIKLLVYATTFLLIAYLFKKRWGCNLLITILILMFSIGYGFQYLQCNSKMEMEQIIAFKKLADPNTNPCTDVDLSETSYFSYKQTDCINYMRSQSNIEIDICLPHVVLIEFLSHLYENLFEKYFISTTQAFTKATADFGYIGQIFAFGIFMVMFMVFGKIVLGTAISSIFQYGFGGILSGRRNSSNSTQKMNMTSLDKDLANLMAKTLEQNHEITKIVLEKHLSGTKVKTQEFLENRIEDVKDGAFVEEQEEFEHVELKVEEESETHFLIFLVKMEIQKIFYLVLLVFGAIGVLATDSIQDVKKRDGLGLITINDTNPTVTDFALSQIHYFQEEMKIKESNLFFWLNIVTVGLFVFVMIGWYKDFKLRNLIIISTISAIFPYCLGRRYIFINLSCGRNREYENYAHSIDFKLKCGDVDLHAVYSWYHISANNKLEECREWMNKFAQYKPDFCDPIEVLNHLVTVIVKTLETANDQALSTELFSHEKSTENVKSAIESIKEQELISYNEWNFTSKIITIAVVLFSVICRRKKALRWRMLVGIFLGLISYCFLIGFAHESIKCNSNTTMAKLTHQIRYFAACDGVDMKYETSFYEFIYKWRQQECKEWMDKAILLDAPSCQTHKVLFLYYKSIIDYFMKGDRTY</sequence>
<organism evidence="2">
    <name type="scientific">Culicoides sonorensis</name>
    <name type="common">Biting midge</name>
    <dbReference type="NCBI Taxonomy" id="179676"/>
    <lineage>
        <taxon>Eukaryota</taxon>
        <taxon>Metazoa</taxon>
        <taxon>Ecdysozoa</taxon>
        <taxon>Arthropoda</taxon>
        <taxon>Hexapoda</taxon>
        <taxon>Insecta</taxon>
        <taxon>Pterygota</taxon>
        <taxon>Neoptera</taxon>
        <taxon>Endopterygota</taxon>
        <taxon>Diptera</taxon>
        <taxon>Nematocera</taxon>
        <taxon>Chironomoidea</taxon>
        <taxon>Ceratopogonidae</taxon>
        <taxon>Ceratopogoninae</taxon>
        <taxon>Culicoides</taxon>
        <taxon>Monoculicoides</taxon>
    </lineage>
</organism>
<feature type="transmembrane region" description="Helical" evidence="1">
    <location>
        <begin position="249"/>
        <end position="268"/>
    </location>
</feature>
<dbReference type="AlphaFoldDB" id="A0A336LYW7"/>
<feature type="transmembrane region" description="Helical" evidence="1">
    <location>
        <begin position="566"/>
        <end position="586"/>
    </location>
</feature>
<dbReference type="VEuPathDB" id="VectorBase:CSON005534"/>
<evidence type="ECO:0000313" key="2">
    <source>
        <dbReference type="EMBL" id="SSX21853.1"/>
    </source>
</evidence>
<feature type="transmembrane region" description="Helical" evidence="1">
    <location>
        <begin position="504"/>
        <end position="523"/>
    </location>
</feature>
<reference evidence="2" key="1">
    <citation type="submission" date="2018-07" db="EMBL/GenBank/DDBJ databases">
        <authorList>
            <person name="Quirk P.G."/>
            <person name="Krulwich T.A."/>
        </authorList>
    </citation>
    <scope>NUCLEOTIDE SEQUENCE</scope>
</reference>
<name>A0A336LYW7_CULSO</name>
<feature type="transmembrane region" description="Helical" evidence="1">
    <location>
        <begin position="593"/>
        <end position="613"/>
    </location>
</feature>
<evidence type="ECO:0000256" key="1">
    <source>
        <dbReference type="SAM" id="Phobius"/>
    </source>
</evidence>
<feature type="transmembrane region" description="Helical" evidence="1">
    <location>
        <begin position="364"/>
        <end position="386"/>
    </location>
</feature>
<feature type="transmembrane region" description="Helical" evidence="1">
    <location>
        <begin position="225"/>
        <end position="242"/>
    </location>
</feature>